<evidence type="ECO:0000313" key="7">
    <source>
        <dbReference type="Proteomes" id="UP000515125"/>
    </source>
</evidence>
<name>A0A6P6S320_9EIME</name>
<keyword evidence="5 6" id="KW-0472">Membrane</keyword>
<dbReference type="Proteomes" id="UP000515125">
    <property type="component" value="Unplaced"/>
</dbReference>
<feature type="transmembrane region" description="Helical" evidence="6">
    <location>
        <begin position="218"/>
        <end position="239"/>
    </location>
</feature>
<evidence type="ECO:0000256" key="5">
    <source>
        <dbReference type="ARBA" id="ARBA00023136"/>
    </source>
</evidence>
<dbReference type="RefSeq" id="XP_026194536.1">
    <property type="nucleotide sequence ID" value="XM_026338751.1"/>
</dbReference>
<dbReference type="PANTHER" id="PTHR21347:SF0">
    <property type="entry name" value="LIPID SCRAMBLASE CLPTM1L"/>
    <property type="match status" value="1"/>
</dbReference>
<dbReference type="PANTHER" id="PTHR21347">
    <property type="entry name" value="CLEFT LIP AND PALATE ASSOCIATED TRANSMEMBRANE PROTEIN-RELATED"/>
    <property type="match status" value="1"/>
</dbReference>
<feature type="transmembrane region" description="Helical" evidence="6">
    <location>
        <begin position="245"/>
        <end position="262"/>
    </location>
</feature>
<evidence type="ECO:0000313" key="8">
    <source>
        <dbReference type="RefSeq" id="XP_026194536.1"/>
    </source>
</evidence>
<sequence>MTRQIPSDISRADWTSPSYTILPCIAPPRSPQGLCRLRLAAGEYEPMVNISDFWLLEKHFVPINATLVDVPQNITLSFGVGSVHAWLLQSQMTGVQQQQVQMGIQSAREGFMLKRILLETNPFMLAFSATHAFLFSDMQFWYKNESMEGLSAVSLIFGFVCEETSWLILFEVFIGIAISGWKLTKAVKLERRHDFPFVRFSFTRSYSDSQTKDYDRTAITYASIALAPCLVGYAVYALLNNKYKSWYSYIISVLAGSVYTFGEAVPL</sequence>
<dbReference type="GeneID" id="34621158"/>
<feature type="transmembrane region" description="Helical" evidence="6">
    <location>
        <begin position="116"/>
        <end position="135"/>
    </location>
</feature>
<dbReference type="AlphaFoldDB" id="A0A6P6S320"/>
<evidence type="ECO:0000256" key="2">
    <source>
        <dbReference type="ARBA" id="ARBA00009310"/>
    </source>
</evidence>
<dbReference type="GO" id="GO:0016020">
    <property type="term" value="C:membrane"/>
    <property type="evidence" value="ECO:0007669"/>
    <property type="project" value="UniProtKB-SubCell"/>
</dbReference>
<proteinExistence type="inferred from homology"/>
<dbReference type="GO" id="GO:0012505">
    <property type="term" value="C:endomembrane system"/>
    <property type="evidence" value="ECO:0007669"/>
    <property type="project" value="TreeGrafter"/>
</dbReference>
<feature type="transmembrane region" description="Helical" evidence="6">
    <location>
        <begin position="155"/>
        <end position="181"/>
    </location>
</feature>
<keyword evidence="3 6" id="KW-0812">Transmembrane</keyword>
<dbReference type="Pfam" id="PF05602">
    <property type="entry name" value="CLPTM1"/>
    <property type="match status" value="1"/>
</dbReference>
<comment type="similarity">
    <text evidence="2">Belongs to the CLPTM1 family.</text>
</comment>
<evidence type="ECO:0000256" key="4">
    <source>
        <dbReference type="ARBA" id="ARBA00022989"/>
    </source>
</evidence>
<dbReference type="OrthoDB" id="378564at2759"/>
<evidence type="ECO:0000256" key="6">
    <source>
        <dbReference type="SAM" id="Phobius"/>
    </source>
</evidence>
<reference evidence="8" key="1">
    <citation type="submission" date="2025-08" db="UniProtKB">
        <authorList>
            <consortium name="RefSeq"/>
        </authorList>
    </citation>
    <scope>IDENTIFICATION</scope>
</reference>
<comment type="subcellular location">
    <subcellularLocation>
        <location evidence="1">Membrane</location>
        <topology evidence="1">Multi-pass membrane protein</topology>
    </subcellularLocation>
</comment>
<evidence type="ECO:0000256" key="3">
    <source>
        <dbReference type="ARBA" id="ARBA00022692"/>
    </source>
</evidence>
<keyword evidence="7" id="KW-1185">Reference proteome</keyword>
<dbReference type="InterPro" id="IPR008429">
    <property type="entry name" value="CLPTM1"/>
</dbReference>
<gene>
    <name evidence="8" type="primary">LOC34621158</name>
</gene>
<accession>A0A6P6S320</accession>
<keyword evidence="4 6" id="KW-1133">Transmembrane helix</keyword>
<evidence type="ECO:0000256" key="1">
    <source>
        <dbReference type="ARBA" id="ARBA00004141"/>
    </source>
</evidence>
<organism evidence="7 8">
    <name type="scientific">Cyclospora cayetanensis</name>
    <dbReference type="NCBI Taxonomy" id="88456"/>
    <lineage>
        <taxon>Eukaryota</taxon>
        <taxon>Sar</taxon>
        <taxon>Alveolata</taxon>
        <taxon>Apicomplexa</taxon>
        <taxon>Conoidasida</taxon>
        <taxon>Coccidia</taxon>
        <taxon>Eucoccidiorida</taxon>
        <taxon>Eimeriorina</taxon>
        <taxon>Eimeriidae</taxon>
        <taxon>Cyclospora</taxon>
    </lineage>
</organism>
<protein>
    <submittedName>
        <fullName evidence="8">Cleft lip and palate transmembrane protein 1</fullName>
    </submittedName>
</protein>